<sequence>MSAISEAANVATTELSTPLDEVVDADGLVQLLSNGDETIRVTFQYQQYVVEAHGDGVVEVTDSGGGD</sequence>
<evidence type="ECO:0000313" key="2">
    <source>
        <dbReference type="EMBL" id="QLG63308.1"/>
    </source>
</evidence>
<evidence type="ECO:0000313" key="3">
    <source>
        <dbReference type="Proteomes" id="UP000509626"/>
    </source>
</evidence>
<dbReference type="InterPro" id="IPR040624">
    <property type="entry name" value="HalOD1"/>
</dbReference>
<reference evidence="2 3" key="1">
    <citation type="submission" date="2020-06" db="EMBL/GenBank/DDBJ databases">
        <title>NJ-3-1, isolated from saline soil.</title>
        <authorList>
            <person name="Cui H.L."/>
            <person name="Shi X."/>
        </authorList>
    </citation>
    <scope>NUCLEOTIDE SEQUENCE [LARGE SCALE GENOMIC DNA]</scope>
    <source>
        <strain evidence="2 3">NJ-3-1</strain>
    </source>
</reference>
<keyword evidence="3" id="KW-1185">Reference proteome</keyword>
<organism evidence="2 3">
    <name type="scientific">Halorarum salinum</name>
    <dbReference type="NCBI Taxonomy" id="2743089"/>
    <lineage>
        <taxon>Archaea</taxon>
        <taxon>Methanobacteriati</taxon>
        <taxon>Methanobacteriota</taxon>
        <taxon>Stenosarchaea group</taxon>
        <taxon>Halobacteria</taxon>
        <taxon>Halobacteriales</taxon>
        <taxon>Haloferacaceae</taxon>
        <taxon>Halorarum</taxon>
    </lineage>
</organism>
<protein>
    <recommendedName>
        <fullName evidence="1">Halobacterial output domain-containing protein</fullName>
    </recommendedName>
</protein>
<proteinExistence type="predicted"/>
<dbReference type="KEGG" id="halu:HUG12_16850"/>
<dbReference type="AlphaFoldDB" id="A0A7D5LCK3"/>
<evidence type="ECO:0000259" key="1">
    <source>
        <dbReference type="Pfam" id="PF18545"/>
    </source>
</evidence>
<name>A0A7D5LCK3_9EURY</name>
<dbReference type="Pfam" id="PF18545">
    <property type="entry name" value="HalOD1"/>
    <property type="match status" value="1"/>
</dbReference>
<gene>
    <name evidence="2" type="ORF">HUG12_16850</name>
</gene>
<accession>A0A7D5LCK3</accession>
<dbReference type="EMBL" id="CP058579">
    <property type="protein sequence ID" value="QLG63308.1"/>
    <property type="molecule type" value="Genomic_DNA"/>
</dbReference>
<feature type="domain" description="Halobacterial output" evidence="1">
    <location>
        <begin position="2"/>
        <end position="61"/>
    </location>
</feature>
<dbReference type="Proteomes" id="UP000509626">
    <property type="component" value="Chromosome"/>
</dbReference>